<evidence type="ECO:0000313" key="15">
    <source>
        <dbReference type="Proteomes" id="UP000070174"/>
    </source>
</evidence>
<evidence type="ECO:0000259" key="13">
    <source>
        <dbReference type="PROSITE" id="PS51846"/>
    </source>
</evidence>
<keyword evidence="6 10" id="KW-1133">Transmembrane helix</keyword>
<evidence type="ECO:0000256" key="1">
    <source>
        <dbReference type="ARBA" id="ARBA00004651"/>
    </source>
</evidence>
<proteinExistence type="inferred from homology"/>
<dbReference type="PANTHER" id="PTHR43099:SF2">
    <property type="entry name" value="UPF0053 PROTEIN YRKA"/>
    <property type="match status" value="1"/>
</dbReference>
<evidence type="ECO:0000256" key="3">
    <source>
        <dbReference type="ARBA" id="ARBA00022475"/>
    </source>
</evidence>
<dbReference type="CDD" id="cd04590">
    <property type="entry name" value="CBS_pair_CorC_HlyC_assoc"/>
    <property type="match status" value="1"/>
</dbReference>
<evidence type="ECO:0000256" key="7">
    <source>
        <dbReference type="ARBA" id="ARBA00023122"/>
    </source>
</evidence>
<dbReference type="InterPro" id="IPR046342">
    <property type="entry name" value="CBS_dom_sf"/>
</dbReference>
<dbReference type="InterPro" id="IPR016169">
    <property type="entry name" value="FAD-bd_PCMH_sub2"/>
</dbReference>
<evidence type="ECO:0000256" key="11">
    <source>
        <dbReference type="SAM" id="Phobius"/>
    </source>
</evidence>
<keyword evidence="8 10" id="KW-0472">Membrane</keyword>
<dbReference type="GO" id="GO:0050660">
    <property type="term" value="F:flavin adenine dinucleotide binding"/>
    <property type="evidence" value="ECO:0007669"/>
    <property type="project" value="InterPro"/>
</dbReference>
<protein>
    <recommendedName>
        <fullName evidence="16">Magnesium and cobalt efflux protein CorC</fullName>
    </recommendedName>
</protein>
<feature type="domain" description="CNNM transmembrane" evidence="13">
    <location>
        <begin position="7"/>
        <end position="208"/>
    </location>
</feature>
<dbReference type="PROSITE" id="PS51371">
    <property type="entry name" value="CBS"/>
    <property type="match status" value="2"/>
</dbReference>
<dbReference type="InterPro" id="IPR036318">
    <property type="entry name" value="FAD-bd_PCMH-like_sf"/>
</dbReference>
<dbReference type="SUPFAM" id="SSF56176">
    <property type="entry name" value="FAD-binding/transporter-associated domain-like"/>
    <property type="match status" value="1"/>
</dbReference>
<dbReference type="Gene3D" id="3.10.580.10">
    <property type="entry name" value="CBS-domain"/>
    <property type="match status" value="1"/>
</dbReference>
<feature type="transmembrane region" description="Helical" evidence="11">
    <location>
        <begin position="12"/>
        <end position="36"/>
    </location>
</feature>
<evidence type="ECO:0008006" key="16">
    <source>
        <dbReference type="Google" id="ProtNLM"/>
    </source>
</evidence>
<organism evidence="14">
    <name type="scientific">Peptoniphilus harei</name>
    <dbReference type="NCBI Taxonomy" id="54005"/>
    <lineage>
        <taxon>Bacteria</taxon>
        <taxon>Bacillati</taxon>
        <taxon>Bacillota</taxon>
        <taxon>Tissierellia</taxon>
        <taxon>Tissierellales</taxon>
        <taxon>Peptoniphilaceae</taxon>
        <taxon>Peptoniphilus</taxon>
    </lineage>
</organism>
<dbReference type="AlphaFoldDB" id="A0A133PQR5"/>
<accession>A0A133PQR5</accession>
<dbReference type="Proteomes" id="UP000070174">
    <property type="component" value="Unassembled WGS sequence"/>
</dbReference>
<dbReference type="Gene3D" id="3.30.465.10">
    <property type="match status" value="1"/>
</dbReference>
<keyword evidence="5" id="KW-0677">Repeat</keyword>
<dbReference type="SUPFAM" id="SSF54631">
    <property type="entry name" value="CBS-domain pair"/>
    <property type="match status" value="1"/>
</dbReference>
<evidence type="ECO:0000313" key="14">
    <source>
        <dbReference type="EMBL" id="KXA30993.1"/>
    </source>
</evidence>
<evidence type="ECO:0000256" key="6">
    <source>
        <dbReference type="ARBA" id="ARBA00022989"/>
    </source>
</evidence>
<evidence type="ECO:0000256" key="9">
    <source>
        <dbReference type="PROSITE-ProRule" id="PRU00703"/>
    </source>
</evidence>
<keyword evidence="4 10" id="KW-0812">Transmembrane</keyword>
<dbReference type="InterPro" id="IPR000644">
    <property type="entry name" value="CBS_dom"/>
</dbReference>
<dbReference type="Pfam" id="PF01595">
    <property type="entry name" value="CNNM"/>
    <property type="match status" value="1"/>
</dbReference>
<dbReference type="PATRIC" id="fig|54005.3.peg.583"/>
<dbReference type="Pfam" id="PF03471">
    <property type="entry name" value="CorC_HlyC"/>
    <property type="match status" value="1"/>
</dbReference>
<evidence type="ECO:0000256" key="8">
    <source>
        <dbReference type="ARBA" id="ARBA00023136"/>
    </source>
</evidence>
<comment type="subcellular location">
    <subcellularLocation>
        <location evidence="1">Cell membrane</location>
        <topology evidence="1">Multi-pass membrane protein</topology>
    </subcellularLocation>
</comment>
<evidence type="ECO:0000256" key="2">
    <source>
        <dbReference type="ARBA" id="ARBA00006337"/>
    </source>
</evidence>
<gene>
    <name evidence="14" type="ORF">HMPREF3229_00591</name>
</gene>
<keyword evidence="3" id="KW-1003">Cell membrane</keyword>
<dbReference type="InterPro" id="IPR005170">
    <property type="entry name" value="Transptr-assoc_dom"/>
</dbReference>
<sequence length="455" mass="50972">MEEDFMDDGALWAKLILIAILTSINAFFASAEMAMVSVNNNKIKEMAEEGDKRAKTLLDISEDQTRFLSTIQVAITLAGFFSSGSAATSISKVFGEFLRGYGIPYGGTVAFILVTLALSYITLVFGELVPKRIALQNSEKVALKSSGAIAFASKIFYPFVKLLSVSTVIVLKIMGKYSEDVEEKISEEELKSYIKVSTQQGVINSAGEEMIVNIMDFDDKLAYEIMTPRTSIYMLDYDEFTTETITEVLKMGYSRMPVYRENTDNILGTVYIKDLFVEYAKNDYESINLDNCIKSPYYVPETKKIDMLLKELQASKNYVAILIDEYGGFSGMVTVEDIVEEIVGEIEDEYDKEDHSVEKIGENEYIVDGSMDIEDINDALGLSLYSENHETISGLIIEKLGFIPDEKQKKKLSVKAGGCILTELAVAEKRIMKASIKVIPEEQEEAKREYKEFNS</sequence>
<reference evidence="14 15" key="1">
    <citation type="submission" date="2016-01" db="EMBL/GenBank/DDBJ databases">
        <authorList>
            <person name="Oliw E.H."/>
        </authorList>
    </citation>
    <scope>NUCLEOTIDE SEQUENCE [LARGE SCALE GENOMIC DNA]</scope>
    <source>
        <strain evidence="14 15">CMW7756A</strain>
    </source>
</reference>
<keyword evidence="7 9" id="KW-0129">CBS domain</keyword>
<feature type="domain" description="CBS" evidence="12">
    <location>
        <begin position="292"/>
        <end position="349"/>
    </location>
</feature>
<dbReference type="GO" id="GO:0005886">
    <property type="term" value="C:plasma membrane"/>
    <property type="evidence" value="ECO:0007669"/>
    <property type="project" value="UniProtKB-SubCell"/>
</dbReference>
<dbReference type="InterPro" id="IPR002550">
    <property type="entry name" value="CNNM"/>
</dbReference>
<dbReference type="Pfam" id="PF00571">
    <property type="entry name" value="CBS"/>
    <property type="match status" value="1"/>
</dbReference>
<dbReference type="SMART" id="SM01091">
    <property type="entry name" value="CorC_HlyC"/>
    <property type="match status" value="1"/>
</dbReference>
<feature type="domain" description="CBS" evidence="12">
    <location>
        <begin position="226"/>
        <end position="286"/>
    </location>
</feature>
<evidence type="ECO:0000256" key="10">
    <source>
        <dbReference type="PROSITE-ProRule" id="PRU01193"/>
    </source>
</evidence>
<dbReference type="InterPro" id="IPR051676">
    <property type="entry name" value="UPF0053_domain"/>
</dbReference>
<name>A0A133PQR5_9FIRM</name>
<comment type="similarity">
    <text evidence="2">Belongs to the UPF0053 family.</text>
</comment>
<dbReference type="PROSITE" id="PS51846">
    <property type="entry name" value="CNNM"/>
    <property type="match status" value="1"/>
</dbReference>
<feature type="transmembrane region" description="Helical" evidence="11">
    <location>
        <begin position="108"/>
        <end position="129"/>
    </location>
</feature>
<dbReference type="FunFam" id="3.10.580.10:FF:000002">
    <property type="entry name" value="Magnesium/cobalt efflux protein CorC"/>
    <property type="match status" value="1"/>
</dbReference>
<feature type="transmembrane region" description="Helical" evidence="11">
    <location>
        <begin position="141"/>
        <end position="160"/>
    </location>
</feature>
<dbReference type="PANTHER" id="PTHR43099">
    <property type="entry name" value="UPF0053 PROTEIN YRKA"/>
    <property type="match status" value="1"/>
</dbReference>
<evidence type="ECO:0000259" key="12">
    <source>
        <dbReference type="PROSITE" id="PS51371"/>
    </source>
</evidence>
<dbReference type="InterPro" id="IPR044751">
    <property type="entry name" value="Ion_transp-like_CBS"/>
</dbReference>
<comment type="caution">
    <text evidence="14">The sequence shown here is derived from an EMBL/GenBank/DDBJ whole genome shotgun (WGS) entry which is preliminary data.</text>
</comment>
<dbReference type="EMBL" id="LRQE01000021">
    <property type="protein sequence ID" value="KXA30993.1"/>
    <property type="molecule type" value="Genomic_DNA"/>
</dbReference>
<evidence type="ECO:0000256" key="5">
    <source>
        <dbReference type="ARBA" id="ARBA00022737"/>
    </source>
</evidence>
<evidence type="ECO:0000256" key="4">
    <source>
        <dbReference type="ARBA" id="ARBA00022692"/>
    </source>
</evidence>
<feature type="transmembrane region" description="Helical" evidence="11">
    <location>
        <begin position="67"/>
        <end position="88"/>
    </location>
</feature>